<dbReference type="InterPro" id="IPR050732">
    <property type="entry name" value="Beta-glucan_modifiers"/>
</dbReference>
<evidence type="ECO:0000256" key="13">
    <source>
        <dbReference type="ARBA" id="ARBA00037649"/>
    </source>
</evidence>
<dbReference type="Pfam" id="PF00332">
    <property type="entry name" value="Glyco_hydro_17"/>
    <property type="match status" value="1"/>
</dbReference>
<evidence type="ECO:0000256" key="6">
    <source>
        <dbReference type="ARBA" id="ARBA00022729"/>
    </source>
</evidence>
<evidence type="ECO:0000256" key="2">
    <source>
        <dbReference type="ARBA" id="ARBA00004236"/>
    </source>
</evidence>
<dbReference type="PANTHER" id="PTHR16631:SF17">
    <property type="entry name" value="GLUCAN ENDO-1,3-BETA-GLUCOSIDASE BTGC"/>
    <property type="match status" value="1"/>
</dbReference>
<evidence type="ECO:0000256" key="16">
    <source>
        <dbReference type="SAM" id="Phobius"/>
    </source>
</evidence>
<accession>A0A506PHV5</accession>
<keyword evidence="16" id="KW-1133">Transmembrane helix</keyword>
<keyword evidence="3" id="KW-1003">Cell membrane</keyword>
<feature type="transmembrane region" description="Helical" evidence="16">
    <location>
        <begin position="323"/>
        <end position="342"/>
    </location>
</feature>
<keyword evidence="8 16" id="KW-0472">Membrane</keyword>
<dbReference type="GO" id="GO:0009986">
    <property type="term" value="C:cell surface"/>
    <property type="evidence" value="ECO:0007669"/>
    <property type="project" value="TreeGrafter"/>
</dbReference>
<dbReference type="SUPFAM" id="SSF51445">
    <property type="entry name" value="(Trans)glycosidases"/>
    <property type="match status" value="1"/>
</dbReference>
<evidence type="ECO:0000313" key="17">
    <source>
        <dbReference type="EMBL" id="TPV33391.1"/>
    </source>
</evidence>
<protein>
    <recommendedName>
        <fullName evidence="15">Endo-1,3-beta-glucanase btgC</fullName>
    </recommendedName>
    <alternativeName>
        <fullName evidence="14">Laminarinase btgC</fullName>
    </alternativeName>
</protein>
<dbReference type="InterPro" id="IPR036259">
    <property type="entry name" value="MFS_trans_sf"/>
</dbReference>
<dbReference type="InterPro" id="IPR017853">
    <property type="entry name" value="GH"/>
</dbReference>
<comment type="function">
    <text evidence="13">Glucanases play a role in cell expansion during growth, in cell-cell fusion during mating, and in spore release during sporulation. This enzyme may be involved in beta-glucan degradation. Active on laminarin and lichenan.</text>
</comment>
<dbReference type="Pfam" id="PF13347">
    <property type="entry name" value="MFS_2"/>
    <property type="match status" value="1"/>
</dbReference>
<dbReference type="SUPFAM" id="SSF103473">
    <property type="entry name" value="MFS general substrate transporter"/>
    <property type="match status" value="1"/>
</dbReference>
<dbReference type="GO" id="GO:0042973">
    <property type="term" value="F:glucan endo-1,3-beta-D-glucosidase activity"/>
    <property type="evidence" value="ECO:0007669"/>
    <property type="project" value="TreeGrafter"/>
</dbReference>
<feature type="transmembrane region" description="Helical" evidence="16">
    <location>
        <begin position="89"/>
        <end position="106"/>
    </location>
</feature>
<evidence type="ECO:0000256" key="14">
    <source>
        <dbReference type="ARBA" id="ARBA00042373"/>
    </source>
</evidence>
<feature type="transmembrane region" description="Helical" evidence="16">
    <location>
        <begin position="293"/>
        <end position="311"/>
    </location>
</feature>
<gene>
    <name evidence="17" type="ORF">FJ651_09900</name>
</gene>
<keyword evidence="12" id="KW-0624">Polysaccharide degradation</keyword>
<evidence type="ECO:0000256" key="8">
    <source>
        <dbReference type="ARBA" id="ARBA00023136"/>
    </source>
</evidence>
<evidence type="ECO:0000256" key="9">
    <source>
        <dbReference type="ARBA" id="ARBA00023180"/>
    </source>
</evidence>
<feature type="transmembrane region" description="Helical" evidence="16">
    <location>
        <begin position="373"/>
        <end position="396"/>
    </location>
</feature>
<dbReference type="OrthoDB" id="9764596at2"/>
<evidence type="ECO:0000256" key="10">
    <source>
        <dbReference type="ARBA" id="ARBA00023277"/>
    </source>
</evidence>
<dbReference type="GO" id="GO:0005576">
    <property type="term" value="C:extracellular region"/>
    <property type="evidence" value="ECO:0007669"/>
    <property type="project" value="TreeGrafter"/>
</dbReference>
<keyword evidence="16" id="KW-0812">Transmembrane</keyword>
<dbReference type="Gene3D" id="1.20.1250.20">
    <property type="entry name" value="MFS general substrate transporter like domains"/>
    <property type="match status" value="2"/>
</dbReference>
<evidence type="ECO:0000256" key="4">
    <source>
        <dbReference type="ARBA" id="ARBA00022512"/>
    </source>
</evidence>
<keyword evidence="11" id="KW-0961">Cell wall biogenesis/degradation</keyword>
<keyword evidence="5" id="KW-0964">Secreted</keyword>
<evidence type="ECO:0000256" key="3">
    <source>
        <dbReference type="ARBA" id="ARBA00022475"/>
    </source>
</evidence>
<dbReference type="CDD" id="cd17332">
    <property type="entry name" value="MFS_MelB_like"/>
    <property type="match status" value="1"/>
</dbReference>
<dbReference type="RefSeq" id="WP_140990353.1">
    <property type="nucleotide sequence ID" value="NZ_VHIQ01000004.1"/>
</dbReference>
<evidence type="ECO:0000256" key="15">
    <source>
        <dbReference type="ARBA" id="ARBA00043078"/>
    </source>
</evidence>
<dbReference type="GO" id="GO:0071555">
    <property type="term" value="P:cell wall organization"/>
    <property type="evidence" value="ECO:0007669"/>
    <property type="project" value="UniProtKB-KW"/>
</dbReference>
<dbReference type="Proteomes" id="UP000317332">
    <property type="component" value="Unassembled WGS sequence"/>
</dbReference>
<evidence type="ECO:0000256" key="7">
    <source>
        <dbReference type="ARBA" id="ARBA00022801"/>
    </source>
</evidence>
<dbReference type="GO" id="GO:0005886">
    <property type="term" value="C:plasma membrane"/>
    <property type="evidence" value="ECO:0007669"/>
    <property type="project" value="UniProtKB-SubCell"/>
</dbReference>
<feature type="transmembrane region" description="Helical" evidence="16">
    <location>
        <begin position="156"/>
        <end position="178"/>
    </location>
</feature>
<keyword evidence="9" id="KW-0325">Glycoprotein</keyword>
<keyword evidence="18" id="KW-1185">Reference proteome</keyword>
<feature type="transmembrane region" description="Helical" evidence="16">
    <location>
        <begin position="190"/>
        <end position="212"/>
    </location>
</feature>
<proteinExistence type="predicted"/>
<feature type="transmembrane region" description="Helical" evidence="16">
    <location>
        <begin position="118"/>
        <end position="144"/>
    </location>
</feature>
<dbReference type="AlphaFoldDB" id="A0A506PHV5"/>
<evidence type="ECO:0000256" key="12">
    <source>
        <dbReference type="ARBA" id="ARBA00023326"/>
    </source>
</evidence>
<evidence type="ECO:0000256" key="5">
    <source>
        <dbReference type="ARBA" id="ARBA00022525"/>
    </source>
</evidence>
<keyword evidence="10" id="KW-0119">Carbohydrate metabolism</keyword>
<feature type="transmembrane region" description="Helical" evidence="16">
    <location>
        <begin position="417"/>
        <end position="443"/>
    </location>
</feature>
<organism evidence="17 18">
    <name type="scientific">Paucihalobacter ruber</name>
    <dbReference type="NCBI Taxonomy" id="2567861"/>
    <lineage>
        <taxon>Bacteria</taxon>
        <taxon>Pseudomonadati</taxon>
        <taxon>Bacteroidota</taxon>
        <taxon>Flavobacteriia</taxon>
        <taxon>Flavobacteriales</taxon>
        <taxon>Flavobacteriaceae</taxon>
        <taxon>Paucihalobacter</taxon>
    </lineage>
</organism>
<dbReference type="Gene3D" id="3.20.20.80">
    <property type="entry name" value="Glycosidases"/>
    <property type="match status" value="1"/>
</dbReference>
<name>A0A506PHV5_9FLAO</name>
<feature type="transmembrane region" description="Helical" evidence="16">
    <location>
        <begin position="463"/>
        <end position="482"/>
    </location>
</feature>
<sequence length="815" mass="91836">MEEVKTATVQAQAKVPLIQKIAFGSGHLVNNLLPGALGVFSFFLITAFGINPALAGLLAAIPRLFDAISDPIMGFVTDNTNTRWGRRRPYIFIGAILCSILFAVQWQMFEENGATYNFWYFMTFSVLFILSNTIFSTPLMGLGYELSSDTKERNNLMGLANTIGQISWMIVPLFWSLIANKDLFDSQADGVRTLSIFVGFICLIFGILPAIFSKEPPVASENQAELTFKSLAKNLRILGRDMLNMTKNTPFVRLCSATFLVFNGFQMVASFSFFIIVYYMFNGSYEAAGTVPPFFSIITAFLTATIIIPIVTWMANKFGKRKAFIYSTLLSMVGYILKWWGFFEVDENTVILFKDTAINVGVVEFPLAMPLRLLLPIPFMAFGLGGLFTLMMSMTADVCDLDELENGLPRREGTFAAIYWWMVKIGQSIALALGGFVLSYVGFDGSKAFQTAETMHSLRVFDIVIPTLTAGLAALIMVRYSLNEDRVEEIKLELEAKHKALDQKTPYAYRKNTLWSHSEFASIPDHKIPFISGLNINSLTAEELKIKFHEILNDKMKGICFSPYENRQKPGYYITEDQIRKRLATLHPHTEWIRMFSNTKGHENIPKIAKELGMKTISAAWINQDKESNEKEIKNLIENINNGHVDIAVVGNETLYRSDVTEQELIAYIQKVKSAIKVEVPVTTADVYYELLLRPDLVGVCDVILANAYPFWEGYPIKLAGLQLEKAYNELKNMVPDKKVIISETGWPTDGGTIDDAEASEINAMKYFVDTQLWAKKKNIEVFHFSSFDEAWKVTEEGELGVNWGIWDSKGNLKF</sequence>
<dbReference type="GO" id="GO:0000272">
    <property type="term" value="P:polysaccharide catabolic process"/>
    <property type="evidence" value="ECO:0007669"/>
    <property type="project" value="UniProtKB-KW"/>
</dbReference>
<keyword evidence="6" id="KW-0732">Signal</keyword>
<comment type="subcellular location">
    <subcellularLocation>
        <location evidence="2">Cell membrane</location>
    </subcellularLocation>
    <subcellularLocation>
        <location evidence="1">Secreted</location>
        <location evidence="1">Cell wall</location>
    </subcellularLocation>
</comment>
<evidence type="ECO:0000256" key="11">
    <source>
        <dbReference type="ARBA" id="ARBA00023316"/>
    </source>
</evidence>
<keyword evidence="4" id="KW-0134">Cell wall</keyword>
<feature type="transmembrane region" description="Helical" evidence="16">
    <location>
        <begin position="251"/>
        <end position="281"/>
    </location>
</feature>
<comment type="caution">
    <text evidence="17">The sequence shown here is derived from an EMBL/GenBank/DDBJ whole genome shotgun (WGS) entry which is preliminary data.</text>
</comment>
<dbReference type="PANTHER" id="PTHR16631">
    <property type="entry name" value="GLUCAN 1,3-BETA-GLUCOSIDASE"/>
    <property type="match status" value="1"/>
</dbReference>
<reference evidence="17 18" key="1">
    <citation type="submission" date="2019-06" db="EMBL/GenBank/DDBJ databases">
        <title>Flavobacteriaceae Paucihalobacterium erythroidium CWB-1, complete genome.</title>
        <authorList>
            <person name="Wu S."/>
        </authorList>
    </citation>
    <scope>NUCLEOTIDE SEQUENCE [LARGE SCALE GENOMIC DNA]</scope>
    <source>
        <strain evidence="17 18">CWB-1</strain>
    </source>
</reference>
<evidence type="ECO:0000256" key="1">
    <source>
        <dbReference type="ARBA" id="ARBA00004191"/>
    </source>
</evidence>
<feature type="transmembrane region" description="Helical" evidence="16">
    <location>
        <begin position="36"/>
        <end position="61"/>
    </location>
</feature>
<dbReference type="InterPro" id="IPR000490">
    <property type="entry name" value="Glyco_hydro_17"/>
</dbReference>
<dbReference type="EMBL" id="VHIQ01000004">
    <property type="protein sequence ID" value="TPV33391.1"/>
    <property type="molecule type" value="Genomic_DNA"/>
</dbReference>
<evidence type="ECO:0000313" key="18">
    <source>
        <dbReference type="Proteomes" id="UP000317332"/>
    </source>
</evidence>
<keyword evidence="7" id="KW-0378">Hydrolase</keyword>